<feature type="transmembrane region" description="Helical" evidence="1">
    <location>
        <begin position="107"/>
        <end position="127"/>
    </location>
</feature>
<feature type="transmembrane region" description="Helical" evidence="1">
    <location>
        <begin position="72"/>
        <end position="95"/>
    </location>
</feature>
<gene>
    <name evidence="2" type="ORF">LCGC14_1019200</name>
</gene>
<evidence type="ECO:0008006" key="3">
    <source>
        <dbReference type="Google" id="ProtNLM"/>
    </source>
</evidence>
<keyword evidence="1" id="KW-0812">Transmembrane</keyword>
<feature type="transmembrane region" description="Helical" evidence="1">
    <location>
        <begin position="179"/>
        <end position="201"/>
    </location>
</feature>
<accession>A0A0F9NJK3</accession>
<feature type="transmembrane region" description="Helical" evidence="1">
    <location>
        <begin position="207"/>
        <end position="224"/>
    </location>
</feature>
<feature type="transmembrane region" description="Helical" evidence="1">
    <location>
        <begin position="147"/>
        <end position="167"/>
    </location>
</feature>
<reference evidence="2" key="1">
    <citation type="journal article" date="2015" name="Nature">
        <title>Complex archaea that bridge the gap between prokaryotes and eukaryotes.</title>
        <authorList>
            <person name="Spang A."/>
            <person name="Saw J.H."/>
            <person name="Jorgensen S.L."/>
            <person name="Zaremba-Niedzwiedzka K."/>
            <person name="Martijn J."/>
            <person name="Lind A.E."/>
            <person name="van Eijk R."/>
            <person name="Schleper C."/>
            <person name="Guy L."/>
            <person name="Ettema T.J."/>
        </authorList>
    </citation>
    <scope>NUCLEOTIDE SEQUENCE</scope>
</reference>
<dbReference type="AlphaFoldDB" id="A0A0F9NJK3"/>
<keyword evidence="1" id="KW-0472">Membrane</keyword>
<name>A0A0F9NJK3_9ZZZZ</name>
<evidence type="ECO:0000256" key="1">
    <source>
        <dbReference type="SAM" id="Phobius"/>
    </source>
</evidence>
<evidence type="ECO:0000313" key="2">
    <source>
        <dbReference type="EMBL" id="KKN12162.1"/>
    </source>
</evidence>
<sequence length="369" mass="43591">MNSIFIILFVFGYIFMFCLCIFTLIHLIRFRENYGVKFIAYINFFAVFFAIIIHSSLYFVSNAVYFSESLNLILWKLSIASEFLSFLFISLIYTFFKEYKKIPDFPFLYFLTLCGFLIGSFFIPNSIKIKVNNSTINYSFDTTTKIIIILFQGSILIYFSLLTFIIYRRTWNKEIAKKMILNTMVFSFPILSYILYILSGLPVFREMHILTFWITILGICFILLKKPEMFIELTNQIYYINIYHKSGILLYSYQSDQTKNETDSAIWGNILIGLNHILSEFVDKQNQIDVLQTKNTDVIVNYDDVGFAVVLIAHRKNAILQNLMKKFAKEFRNKYKEELFEIQDLNKLINVSEFKGTRELIEKGFQLYL</sequence>
<keyword evidence="1" id="KW-1133">Transmembrane helix</keyword>
<comment type="caution">
    <text evidence="2">The sequence shown here is derived from an EMBL/GenBank/DDBJ whole genome shotgun (WGS) entry which is preliminary data.</text>
</comment>
<dbReference type="EMBL" id="LAZR01004060">
    <property type="protein sequence ID" value="KKN12162.1"/>
    <property type="molecule type" value="Genomic_DNA"/>
</dbReference>
<organism evidence="2">
    <name type="scientific">marine sediment metagenome</name>
    <dbReference type="NCBI Taxonomy" id="412755"/>
    <lineage>
        <taxon>unclassified sequences</taxon>
        <taxon>metagenomes</taxon>
        <taxon>ecological metagenomes</taxon>
    </lineage>
</organism>
<feature type="transmembrane region" description="Helical" evidence="1">
    <location>
        <begin position="40"/>
        <end position="60"/>
    </location>
</feature>
<proteinExistence type="predicted"/>
<feature type="transmembrane region" description="Helical" evidence="1">
    <location>
        <begin position="6"/>
        <end position="28"/>
    </location>
</feature>
<protein>
    <recommendedName>
        <fullName evidence="3">Histidine kinase N-terminal 7TM region domain-containing protein</fullName>
    </recommendedName>
</protein>